<organism evidence="1 2">
    <name type="scientific">Spiromyces aspiralis</name>
    <dbReference type="NCBI Taxonomy" id="68401"/>
    <lineage>
        <taxon>Eukaryota</taxon>
        <taxon>Fungi</taxon>
        <taxon>Fungi incertae sedis</taxon>
        <taxon>Zoopagomycota</taxon>
        <taxon>Kickxellomycotina</taxon>
        <taxon>Kickxellomycetes</taxon>
        <taxon>Kickxellales</taxon>
        <taxon>Kickxellaceae</taxon>
        <taxon>Spiromyces</taxon>
    </lineage>
</organism>
<sequence>MILANLMSKGRTKPSTNGQQQQQSGGGNGGTTAPSPPQFRMLGQIEKPIGPYIDSSKSDHFASSQTSNQQQQQQQQSLAPAYSGKKGKKRKVKHYNLDENAARGDIGGIGQDEELDFAALLSQHINEESGGGQETRGLGGSPTKTKKKKAKKKKV</sequence>
<evidence type="ECO:0000313" key="1">
    <source>
        <dbReference type="EMBL" id="KAJ1678321.1"/>
    </source>
</evidence>
<reference evidence="1" key="1">
    <citation type="submission" date="2022-06" db="EMBL/GenBank/DDBJ databases">
        <title>Phylogenomic reconstructions and comparative analyses of Kickxellomycotina fungi.</title>
        <authorList>
            <person name="Reynolds N.K."/>
            <person name="Stajich J.E."/>
            <person name="Barry K."/>
            <person name="Grigoriev I.V."/>
            <person name="Crous P."/>
            <person name="Smith M.E."/>
        </authorList>
    </citation>
    <scope>NUCLEOTIDE SEQUENCE</scope>
    <source>
        <strain evidence="1">RSA 2271</strain>
    </source>
</reference>
<evidence type="ECO:0000313" key="2">
    <source>
        <dbReference type="Proteomes" id="UP001145114"/>
    </source>
</evidence>
<accession>A0ACC1HPU8</accession>
<dbReference type="Proteomes" id="UP001145114">
    <property type="component" value="Unassembled WGS sequence"/>
</dbReference>
<name>A0ACC1HPU8_9FUNG</name>
<gene>
    <name evidence="1" type="ORF">EV182_004298</name>
</gene>
<keyword evidence="2" id="KW-1185">Reference proteome</keyword>
<dbReference type="EMBL" id="JAMZIH010001287">
    <property type="protein sequence ID" value="KAJ1678321.1"/>
    <property type="molecule type" value="Genomic_DNA"/>
</dbReference>
<proteinExistence type="predicted"/>
<comment type="caution">
    <text evidence="1">The sequence shown here is derived from an EMBL/GenBank/DDBJ whole genome shotgun (WGS) entry which is preliminary data.</text>
</comment>
<protein>
    <submittedName>
        <fullName evidence="1">Uncharacterized protein</fullName>
    </submittedName>
</protein>